<comment type="subcellular location">
    <subcellularLocation>
        <location evidence="1">Cytoplasm</location>
    </subcellularLocation>
</comment>
<organism evidence="5 6">
    <name type="scientific">Balearica regulorum gibbericeps</name>
    <name type="common">East African grey crowned-crane</name>
    <dbReference type="NCBI Taxonomy" id="100784"/>
    <lineage>
        <taxon>Eukaryota</taxon>
        <taxon>Metazoa</taxon>
        <taxon>Chordata</taxon>
        <taxon>Craniata</taxon>
        <taxon>Vertebrata</taxon>
        <taxon>Euteleostomi</taxon>
        <taxon>Archelosauria</taxon>
        <taxon>Archosauria</taxon>
        <taxon>Dinosauria</taxon>
        <taxon>Saurischia</taxon>
        <taxon>Theropoda</taxon>
        <taxon>Coelurosauria</taxon>
        <taxon>Aves</taxon>
        <taxon>Neognathae</taxon>
        <taxon>Neoaves</taxon>
        <taxon>Gruiformes</taxon>
        <taxon>Gruidae</taxon>
        <taxon>Balearica</taxon>
    </lineage>
</organism>
<dbReference type="Gene3D" id="1.10.8.10">
    <property type="entry name" value="DNA helicase RuvA subunit, C-terminal domain"/>
    <property type="match status" value="1"/>
</dbReference>
<keyword evidence="6" id="KW-1185">Reference proteome</keyword>
<feature type="region of interest" description="Disordered" evidence="4">
    <location>
        <begin position="1"/>
        <end position="33"/>
    </location>
</feature>
<dbReference type="PANTHER" id="PTHR16308">
    <property type="entry name" value="UBIQUITIN ASSOCIATED PROTEIN 2-LIKE/LINGERER"/>
    <property type="match status" value="1"/>
</dbReference>
<keyword evidence="2" id="KW-0963">Cytoplasm</keyword>
<accession>A0A087V6W9</accession>
<sequence>MMTSVGTNRARGNWEQTQTQSQTQHKQRPQATAEQIRLAQMISDHNDADFEEKVKQV</sequence>
<dbReference type="PANTHER" id="PTHR16308:SF18">
    <property type="entry name" value="UBIQUITIN-ASSOCIATED PROTEIN 2-LIKE"/>
    <property type="match status" value="1"/>
</dbReference>
<dbReference type="GO" id="GO:0005634">
    <property type="term" value="C:nucleus"/>
    <property type="evidence" value="ECO:0007669"/>
    <property type="project" value="TreeGrafter"/>
</dbReference>
<dbReference type="InterPro" id="IPR009060">
    <property type="entry name" value="UBA-like_sf"/>
</dbReference>
<reference evidence="5 6" key="1">
    <citation type="submission" date="2014-04" db="EMBL/GenBank/DDBJ databases">
        <title>Genome evolution of avian class.</title>
        <authorList>
            <person name="Zhang G."/>
            <person name="Li C."/>
        </authorList>
    </citation>
    <scope>NUCLEOTIDE SEQUENCE [LARGE SCALE GENOMIC DNA]</scope>
    <source>
        <strain evidence="5">BGI_N312</strain>
    </source>
</reference>
<evidence type="ECO:0000256" key="3">
    <source>
        <dbReference type="ARBA" id="ARBA00022553"/>
    </source>
</evidence>
<dbReference type="Proteomes" id="UP000053309">
    <property type="component" value="Unassembled WGS sequence"/>
</dbReference>
<gene>
    <name evidence="5" type="ORF">N312_01163</name>
</gene>
<name>A0A087V6W9_BALRE</name>
<proteinExistence type="predicted"/>
<feature type="non-terminal residue" evidence="5">
    <location>
        <position position="57"/>
    </location>
</feature>
<dbReference type="SUPFAM" id="SSF46934">
    <property type="entry name" value="UBA-like"/>
    <property type="match status" value="1"/>
</dbReference>
<dbReference type="GO" id="GO:0005737">
    <property type="term" value="C:cytoplasm"/>
    <property type="evidence" value="ECO:0007669"/>
    <property type="project" value="UniProtKB-SubCell"/>
</dbReference>
<evidence type="ECO:0000313" key="5">
    <source>
        <dbReference type="EMBL" id="KFO08361.1"/>
    </source>
</evidence>
<dbReference type="EMBL" id="KL482226">
    <property type="protein sequence ID" value="KFO08361.1"/>
    <property type="molecule type" value="Genomic_DNA"/>
</dbReference>
<evidence type="ECO:0000256" key="2">
    <source>
        <dbReference type="ARBA" id="ARBA00022490"/>
    </source>
</evidence>
<protein>
    <submittedName>
        <fullName evidence="5">Ubiquitin-associated protein 2-like</fullName>
    </submittedName>
</protein>
<keyword evidence="3" id="KW-0597">Phosphoprotein</keyword>
<evidence type="ECO:0000313" key="6">
    <source>
        <dbReference type="Proteomes" id="UP000053309"/>
    </source>
</evidence>
<evidence type="ECO:0000256" key="1">
    <source>
        <dbReference type="ARBA" id="ARBA00004496"/>
    </source>
</evidence>
<dbReference type="AlphaFoldDB" id="A0A087V6W9"/>
<evidence type="ECO:0000256" key="4">
    <source>
        <dbReference type="SAM" id="MobiDB-lite"/>
    </source>
</evidence>
<dbReference type="InterPro" id="IPR051833">
    <property type="entry name" value="TC-DDR_regulator"/>
</dbReference>